<dbReference type="InterPro" id="IPR052078">
    <property type="entry name" value="Trehalose_Metab_GTase"/>
</dbReference>
<sequence length="109" mass="12416">MPGTVDIAFIDDPQMSGLIPLIKKVLTNLCIAYRSHIEIHGDLVHQKAFPQEEVWEHLWKNIKQANFLISHPISKFVPPVMFRLRSWLCLVLAWICSMASTSTSALDCL</sequence>
<evidence type="ECO:0000256" key="3">
    <source>
        <dbReference type="ARBA" id="ARBA00022679"/>
    </source>
</evidence>
<dbReference type="Proteomes" id="UP000054018">
    <property type="component" value="Unassembled WGS sequence"/>
</dbReference>
<dbReference type="AlphaFoldDB" id="A0A0C9ZSP2"/>
<evidence type="ECO:0000313" key="6">
    <source>
        <dbReference type="Proteomes" id="UP000054018"/>
    </source>
</evidence>
<protein>
    <recommendedName>
        <fullName evidence="4">Trehalose synthase N-terminal domain-containing protein</fullName>
    </recommendedName>
</protein>
<proteinExistence type="inferred from homology"/>
<reference evidence="6" key="2">
    <citation type="submission" date="2015-01" db="EMBL/GenBank/DDBJ databases">
        <title>Evolutionary Origins and Diversification of the Mycorrhizal Mutualists.</title>
        <authorList>
            <consortium name="DOE Joint Genome Institute"/>
            <consortium name="Mycorrhizal Genomics Consortium"/>
            <person name="Kohler A."/>
            <person name="Kuo A."/>
            <person name="Nagy L.G."/>
            <person name="Floudas D."/>
            <person name="Copeland A."/>
            <person name="Barry K.W."/>
            <person name="Cichocki N."/>
            <person name="Veneault-Fourrey C."/>
            <person name="LaButti K."/>
            <person name="Lindquist E.A."/>
            <person name="Lipzen A."/>
            <person name="Lundell T."/>
            <person name="Morin E."/>
            <person name="Murat C."/>
            <person name="Riley R."/>
            <person name="Ohm R."/>
            <person name="Sun H."/>
            <person name="Tunlid A."/>
            <person name="Henrissat B."/>
            <person name="Grigoriev I.V."/>
            <person name="Hibbett D.S."/>
            <person name="Martin F."/>
        </authorList>
    </citation>
    <scope>NUCLEOTIDE SEQUENCE [LARGE SCALE GENOMIC DNA]</scope>
    <source>
        <strain evidence="6">441</strain>
    </source>
</reference>
<keyword evidence="3" id="KW-0808">Transferase</keyword>
<dbReference type="HOGENOM" id="CLU_2185020_0_0_1"/>
<name>A0A0C9ZSP2_9AGAM</name>
<evidence type="ECO:0000256" key="1">
    <source>
        <dbReference type="ARBA" id="ARBA00009481"/>
    </source>
</evidence>
<comment type="similarity">
    <text evidence="1">Belongs to the glycosyltransferase group 1 family. Glycosyltransferase 4 subfamily.</text>
</comment>
<dbReference type="EMBL" id="KN833691">
    <property type="protein sequence ID" value="KIK29004.1"/>
    <property type="molecule type" value="Genomic_DNA"/>
</dbReference>
<evidence type="ECO:0000259" key="4">
    <source>
        <dbReference type="Pfam" id="PF21269"/>
    </source>
</evidence>
<dbReference type="PANTHER" id="PTHR47779:SF1">
    <property type="entry name" value="SYNTHASE (CCG-9), PUTATIVE (AFU_ORTHOLOGUE AFUA_3G12100)-RELATED"/>
    <property type="match status" value="1"/>
</dbReference>
<evidence type="ECO:0000313" key="5">
    <source>
        <dbReference type="EMBL" id="KIK29004.1"/>
    </source>
</evidence>
<dbReference type="GO" id="GO:0016757">
    <property type="term" value="F:glycosyltransferase activity"/>
    <property type="evidence" value="ECO:0007669"/>
    <property type="project" value="UniProtKB-KW"/>
</dbReference>
<dbReference type="Gene3D" id="3.40.50.2000">
    <property type="entry name" value="Glycogen Phosphorylase B"/>
    <property type="match status" value="1"/>
</dbReference>
<feature type="domain" description="Trehalose synthase N-terminal" evidence="4">
    <location>
        <begin position="5"/>
        <end position="76"/>
    </location>
</feature>
<gene>
    <name evidence="5" type="ORF">PISMIDRAFT_7393</name>
</gene>
<keyword evidence="2" id="KW-0328">Glycosyltransferase</keyword>
<dbReference type="PANTHER" id="PTHR47779">
    <property type="entry name" value="SYNTHASE (CCG-9), PUTATIVE (AFU_ORTHOLOGUE AFUA_3G12100)-RELATED"/>
    <property type="match status" value="1"/>
</dbReference>
<dbReference type="InterPro" id="IPR049438">
    <property type="entry name" value="TreT_GT1"/>
</dbReference>
<keyword evidence="6" id="KW-1185">Reference proteome</keyword>
<dbReference type="STRING" id="765257.A0A0C9ZSP2"/>
<reference evidence="5 6" key="1">
    <citation type="submission" date="2014-04" db="EMBL/GenBank/DDBJ databases">
        <authorList>
            <consortium name="DOE Joint Genome Institute"/>
            <person name="Kuo A."/>
            <person name="Kohler A."/>
            <person name="Costa M.D."/>
            <person name="Nagy L.G."/>
            <person name="Floudas D."/>
            <person name="Copeland A."/>
            <person name="Barry K.W."/>
            <person name="Cichocki N."/>
            <person name="Veneault-Fourrey C."/>
            <person name="LaButti K."/>
            <person name="Lindquist E.A."/>
            <person name="Lipzen A."/>
            <person name="Lundell T."/>
            <person name="Morin E."/>
            <person name="Murat C."/>
            <person name="Sun H."/>
            <person name="Tunlid A."/>
            <person name="Henrissat B."/>
            <person name="Grigoriev I.V."/>
            <person name="Hibbett D.S."/>
            <person name="Martin F."/>
            <person name="Nordberg H.P."/>
            <person name="Cantor M.N."/>
            <person name="Hua S.X."/>
        </authorList>
    </citation>
    <scope>NUCLEOTIDE SEQUENCE [LARGE SCALE GENOMIC DNA]</scope>
    <source>
        <strain evidence="5 6">441</strain>
    </source>
</reference>
<organism evidence="5 6">
    <name type="scientific">Pisolithus microcarpus 441</name>
    <dbReference type="NCBI Taxonomy" id="765257"/>
    <lineage>
        <taxon>Eukaryota</taxon>
        <taxon>Fungi</taxon>
        <taxon>Dikarya</taxon>
        <taxon>Basidiomycota</taxon>
        <taxon>Agaricomycotina</taxon>
        <taxon>Agaricomycetes</taxon>
        <taxon>Agaricomycetidae</taxon>
        <taxon>Boletales</taxon>
        <taxon>Sclerodermatineae</taxon>
        <taxon>Pisolithaceae</taxon>
        <taxon>Pisolithus</taxon>
    </lineage>
</organism>
<dbReference type="OrthoDB" id="937291at2759"/>
<evidence type="ECO:0000256" key="2">
    <source>
        <dbReference type="ARBA" id="ARBA00022676"/>
    </source>
</evidence>
<accession>A0A0C9ZSP2</accession>
<dbReference type="Pfam" id="PF21269">
    <property type="entry name" value="TreT_GT1"/>
    <property type="match status" value="1"/>
</dbReference>